<keyword evidence="3" id="KW-1185">Reference proteome</keyword>
<protein>
    <submittedName>
        <fullName evidence="2">Uncharacterized protein</fullName>
    </submittedName>
</protein>
<evidence type="ECO:0000313" key="3">
    <source>
        <dbReference type="Proteomes" id="UP000677054"/>
    </source>
</evidence>
<feature type="signal peptide" evidence="1">
    <location>
        <begin position="1"/>
        <end position="31"/>
    </location>
</feature>
<dbReference type="EMBL" id="CAJPEV010002737">
    <property type="protein sequence ID" value="CAG0897884.1"/>
    <property type="molecule type" value="Genomic_DNA"/>
</dbReference>
<sequence length="438" mass="49886">MRKDGGRGSPEKSPESSRMLWLVFLLGCGRAALVPKEDLPGENLRRILKEVIVGDLHDDCPLYAAIPAEETWGFLGESLNSIYLWEQEQNSSSVVARMVKNSLGQACAAFFISVNRSQLLDLNQDPGLQEDLFPSKWKKFLLIRDESPRHIWHLPGLNRSINTYTFQLWSQSLTLSTVCLYCRQGNTTHEKLKAWNLNRPLPRIEALKLPMSFRDQFYGKRVVVPMRNLPPYGYLVDSANGTQTYEGLDGRVLRELARKFNFVPEFLRIETVSEVPRNDMVAARTADFVISGSTIGTRKDLTLTSYMAVPGYDLPVDSLQDIEDREIVCYNVVGVPIFDNLYDNNPKVKARLRYYSNDGRDPYWTLTPYRAMVKEPGKYCTATGRSVSSSAFNRFLMNAQGRIPFHVSKQNANMMLKVMILQRHCPYEEAFNDAIPSS</sequence>
<evidence type="ECO:0000256" key="1">
    <source>
        <dbReference type="SAM" id="SignalP"/>
    </source>
</evidence>
<name>A0A7R9FPP0_9CRUS</name>
<accession>A0A7R9FPP0</accession>
<evidence type="ECO:0000313" key="2">
    <source>
        <dbReference type="EMBL" id="CAD7250228.1"/>
    </source>
</evidence>
<dbReference type="SUPFAM" id="SSF53850">
    <property type="entry name" value="Periplasmic binding protein-like II"/>
    <property type="match status" value="1"/>
</dbReference>
<reference evidence="2" key="1">
    <citation type="submission" date="2020-11" db="EMBL/GenBank/DDBJ databases">
        <authorList>
            <person name="Tran Van P."/>
        </authorList>
    </citation>
    <scope>NUCLEOTIDE SEQUENCE</scope>
</reference>
<dbReference type="Proteomes" id="UP000677054">
    <property type="component" value="Unassembled WGS sequence"/>
</dbReference>
<proteinExistence type="predicted"/>
<keyword evidence="1" id="KW-0732">Signal</keyword>
<dbReference type="AlphaFoldDB" id="A0A7R9FPP0"/>
<dbReference type="EMBL" id="LR902254">
    <property type="protein sequence ID" value="CAD7250228.1"/>
    <property type="molecule type" value="Genomic_DNA"/>
</dbReference>
<organism evidence="2">
    <name type="scientific">Darwinula stevensoni</name>
    <dbReference type="NCBI Taxonomy" id="69355"/>
    <lineage>
        <taxon>Eukaryota</taxon>
        <taxon>Metazoa</taxon>
        <taxon>Ecdysozoa</taxon>
        <taxon>Arthropoda</taxon>
        <taxon>Crustacea</taxon>
        <taxon>Oligostraca</taxon>
        <taxon>Ostracoda</taxon>
        <taxon>Podocopa</taxon>
        <taxon>Podocopida</taxon>
        <taxon>Darwinulocopina</taxon>
        <taxon>Darwinuloidea</taxon>
        <taxon>Darwinulidae</taxon>
        <taxon>Darwinula</taxon>
    </lineage>
</organism>
<feature type="chain" id="PRO_5036210572" evidence="1">
    <location>
        <begin position="32"/>
        <end position="438"/>
    </location>
</feature>
<gene>
    <name evidence="2" type="ORF">DSTB1V02_LOCUS10010</name>
</gene>